<dbReference type="AlphaFoldDB" id="A0AAV0B372"/>
<gene>
    <name evidence="1" type="ORF">PPACK8108_LOCUS13486</name>
</gene>
<protein>
    <submittedName>
        <fullName evidence="1">Expressed protein</fullName>
    </submittedName>
</protein>
<sequence length="342" mass="39257">MNFLVPSGPPPIASNLLNRLLKTFPLLTFPGESPGTEFSDQHAREPSNILPKLPTLWIYGPGLDGSNLSFDVDCLRYQLLFKFLKLEHCLKNVSSPHCAPDGQMPALYLPDGRLLRPHEIDQWVAEQFCQNGRPKLELPSKETDEWLMAVENKIRPAIIANLHWNQAIFNKFTLPLYYPKAVISGNAAFLSRLLNLWTASYHLYPPLSSTSIENSDLQSPKTLSSYLCDLLKPKFSCIEKLENQAMKTFEELEACLQQPNCMLKHDGTSITWLEISLLAYLYLVQNIIKPVIVDSNFQSKFLRTDRQNDFSKTEFKLKDKMKRYERFNDWSKALLFTLSLPQ</sequence>
<evidence type="ECO:0000313" key="2">
    <source>
        <dbReference type="Proteomes" id="UP001153365"/>
    </source>
</evidence>
<evidence type="ECO:0000313" key="1">
    <source>
        <dbReference type="EMBL" id="CAH7680958.1"/>
    </source>
</evidence>
<proteinExistence type="predicted"/>
<organism evidence="1 2">
    <name type="scientific">Phakopsora pachyrhizi</name>
    <name type="common">Asian soybean rust disease fungus</name>
    <dbReference type="NCBI Taxonomy" id="170000"/>
    <lineage>
        <taxon>Eukaryota</taxon>
        <taxon>Fungi</taxon>
        <taxon>Dikarya</taxon>
        <taxon>Basidiomycota</taxon>
        <taxon>Pucciniomycotina</taxon>
        <taxon>Pucciniomycetes</taxon>
        <taxon>Pucciniales</taxon>
        <taxon>Phakopsoraceae</taxon>
        <taxon>Phakopsora</taxon>
    </lineage>
</organism>
<dbReference type="EMBL" id="CALTRL010003348">
    <property type="protein sequence ID" value="CAH7680958.1"/>
    <property type="molecule type" value="Genomic_DNA"/>
</dbReference>
<dbReference type="Proteomes" id="UP001153365">
    <property type="component" value="Unassembled WGS sequence"/>
</dbReference>
<accession>A0AAV0B372</accession>
<comment type="caution">
    <text evidence="1">The sequence shown here is derived from an EMBL/GenBank/DDBJ whole genome shotgun (WGS) entry which is preliminary data.</text>
</comment>
<reference evidence="1" key="1">
    <citation type="submission" date="2022-06" db="EMBL/GenBank/DDBJ databases">
        <authorList>
            <consortium name="SYNGENTA / RWTH Aachen University"/>
        </authorList>
    </citation>
    <scope>NUCLEOTIDE SEQUENCE</scope>
</reference>
<name>A0AAV0B372_PHAPC</name>
<keyword evidence="2" id="KW-1185">Reference proteome</keyword>